<dbReference type="AlphaFoldDB" id="A0A443RVC7"/>
<reference evidence="1 2" key="1">
    <citation type="journal article" date="2018" name="Gigascience">
        <title>Genomes of trombidid mites reveal novel predicted allergens and laterally-transferred genes associated with secondary metabolism.</title>
        <authorList>
            <person name="Dong X."/>
            <person name="Chaisiri K."/>
            <person name="Xia D."/>
            <person name="Armstrong S.D."/>
            <person name="Fang Y."/>
            <person name="Donnelly M.J."/>
            <person name="Kadowaki T."/>
            <person name="McGarry J.W."/>
            <person name="Darby A.C."/>
            <person name="Makepeace B.L."/>
        </authorList>
    </citation>
    <scope>NUCLEOTIDE SEQUENCE [LARGE SCALE GENOMIC DNA]</scope>
    <source>
        <strain evidence="1">UoL-UT</strain>
    </source>
</reference>
<protein>
    <submittedName>
        <fullName evidence="1">Uncharacterized protein</fullName>
    </submittedName>
</protein>
<dbReference type="VEuPathDB" id="VectorBase:LDEU012713"/>
<keyword evidence="2" id="KW-1185">Reference proteome</keyword>
<dbReference type="OrthoDB" id="6411872at2759"/>
<sequence length="138" mass="16061">MYEPNILVIDDLMLESKNDKNVVNIFTKGSHHRNISVFMLLQNVFFKSPAMRTVSLNSHYLILMKNPRDRSQIRYLAQQLYPTNIKQLIEAYNDATKLPYTYIKVDCTPKTPDEFRLQARITPDPDSGLISPVIYKPK</sequence>
<dbReference type="EMBL" id="NCKV01027593">
    <property type="protein sequence ID" value="RWS19327.1"/>
    <property type="molecule type" value="Genomic_DNA"/>
</dbReference>
<comment type="caution">
    <text evidence="1">The sequence shown here is derived from an EMBL/GenBank/DDBJ whole genome shotgun (WGS) entry which is preliminary data.</text>
</comment>
<evidence type="ECO:0000313" key="2">
    <source>
        <dbReference type="Proteomes" id="UP000288716"/>
    </source>
</evidence>
<evidence type="ECO:0000313" key="1">
    <source>
        <dbReference type="EMBL" id="RWS19327.1"/>
    </source>
</evidence>
<name>A0A443RVC7_9ACAR</name>
<dbReference type="Proteomes" id="UP000288716">
    <property type="component" value="Unassembled WGS sequence"/>
</dbReference>
<accession>A0A443RVC7</accession>
<gene>
    <name evidence="1" type="ORF">B4U80_05920</name>
</gene>
<organism evidence="1 2">
    <name type="scientific">Leptotrombidium deliense</name>
    <dbReference type="NCBI Taxonomy" id="299467"/>
    <lineage>
        <taxon>Eukaryota</taxon>
        <taxon>Metazoa</taxon>
        <taxon>Ecdysozoa</taxon>
        <taxon>Arthropoda</taxon>
        <taxon>Chelicerata</taxon>
        <taxon>Arachnida</taxon>
        <taxon>Acari</taxon>
        <taxon>Acariformes</taxon>
        <taxon>Trombidiformes</taxon>
        <taxon>Prostigmata</taxon>
        <taxon>Anystina</taxon>
        <taxon>Parasitengona</taxon>
        <taxon>Trombiculoidea</taxon>
        <taxon>Trombiculidae</taxon>
        <taxon>Leptotrombidium</taxon>
    </lineage>
</organism>
<proteinExistence type="predicted"/>